<reference evidence="1 2" key="1">
    <citation type="submission" date="2024-02" db="EMBL/GenBank/DDBJ databases">
        <title>De novo assembly and annotation of 12 fungi associated with fruit tree decline syndrome in Ontario, Canada.</title>
        <authorList>
            <person name="Sulman M."/>
            <person name="Ellouze W."/>
            <person name="Ilyukhin E."/>
        </authorList>
    </citation>
    <scope>NUCLEOTIDE SEQUENCE [LARGE SCALE GENOMIC DNA]</scope>
    <source>
        <strain evidence="1 2">M1-105</strain>
    </source>
</reference>
<dbReference type="Proteomes" id="UP001521116">
    <property type="component" value="Unassembled WGS sequence"/>
</dbReference>
<evidence type="ECO:0000313" key="1">
    <source>
        <dbReference type="EMBL" id="KAL1637467.1"/>
    </source>
</evidence>
<dbReference type="EMBL" id="JAJVDC020000003">
    <property type="protein sequence ID" value="KAL1637467.1"/>
    <property type="molecule type" value="Genomic_DNA"/>
</dbReference>
<name>A0ABR3TDC9_9PEZI</name>
<comment type="caution">
    <text evidence="1">The sequence shown here is derived from an EMBL/GenBank/DDBJ whole genome shotgun (WGS) entry which is preliminary data.</text>
</comment>
<gene>
    <name evidence="1" type="ORF">SLS56_000605</name>
</gene>
<proteinExistence type="predicted"/>
<sequence length="520" mass="58560">MVDIVGFMTPLAALLQEKLKQYIALALAPFSILLHDIRTTSESISYNIQVWYDSQVTLRNYSTAAVATSTGFAHQYRHVQNVSLRVILDWFSKADTKRLCGEVYSAMDKAMEPFNTWTTNCFWYLAYWIAVYLRTVKELGHEIRSKEAFIRNNAGPWLIAAAAGCLNNTFLVWNCCVELRKVMVHHYRSIDPQIIAAVESFALAALLVYYRRCIWNAYRRYRQQRVILLELARQITAPLSQLQNMQLEMILRKPMVGSYIYDNTVKQPLGNTSFPSTLQQYKPHKPPTFSTLPAPIRMHILSLALSTASSFTWNPTTHSLRLATPNITFHRAWRLARTFGHVLPGNTILIDARPHPAPAGAGAASAFVPRPPCGREQLLDLLAIMSLPAVARGLWLERVAESLRAGERWVVVVREAAARVWSFDVGLMVACFGTEAFVKAFPGMAVEYRIVVDHGGERGRVAELVRQLGEAARLGYRDARFRILVEGLEGWESEVVGEEFQDKTMVDLVEGVVAEVNGGN</sequence>
<organism evidence="1 2">
    <name type="scientific">Neofusicoccum ribis</name>
    <dbReference type="NCBI Taxonomy" id="45134"/>
    <lineage>
        <taxon>Eukaryota</taxon>
        <taxon>Fungi</taxon>
        <taxon>Dikarya</taxon>
        <taxon>Ascomycota</taxon>
        <taxon>Pezizomycotina</taxon>
        <taxon>Dothideomycetes</taxon>
        <taxon>Dothideomycetes incertae sedis</taxon>
        <taxon>Botryosphaeriales</taxon>
        <taxon>Botryosphaeriaceae</taxon>
        <taxon>Neofusicoccum</taxon>
    </lineage>
</organism>
<accession>A0ABR3TDC9</accession>
<protein>
    <submittedName>
        <fullName evidence="1">Uncharacterized protein</fullName>
    </submittedName>
</protein>
<keyword evidence="2" id="KW-1185">Reference proteome</keyword>
<evidence type="ECO:0000313" key="2">
    <source>
        <dbReference type="Proteomes" id="UP001521116"/>
    </source>
</evidence>